<dbReference type="OrthoDB" id="6057486at2"/>
<protein>
    <submittedName>
        <fullName evidence="6">IclR family transcriptional regulator, pca regulon regulatory protein</fullName>
    </submittedName>
</protein>
<dbReference type="GO" id="GO:0003677">
    <property type="term" value="F:DNA binding"/>
    <property type="evidence" value="ECO:0007669"/>
    <property type="project" value="UniProtKB-KW"/>
</dbReference>
<evidence type="ECO:0000256" key="1">
    <source>
        <dbReference type="ARBA" id="ARBA00023015"/>
    </source>
</evidence>
<keyword evidence="7" id="KW-1185">Reference proteome</keyword>
<accession>A0A1W6P130</accession>
<dbReference type="Gene3D" id="3.30.450.40">
    <property type="match status" value="1"/>
</dbReference>
<dbReference type="GO" id="GO:0003700">
    <property type="term" value="F:DNA-binding transcription factor activity"/>
    <property type="evidence" value="ECO:0007669"/>
    <property type="project" value="TreeGrafter"/>
</dbReference>
<dbReference type="SMART" id="SM00346">
    <property type="entry name" value="HTH_ICLR"/>
    <property type="match status" value="1"/>
</dbReference>
<dbReference type="STRING" id="92947.BVG79_01686"/>
<dbReference type="EMBL" id="CP019937">
    <property type="protein sequence ID" value="ARO15030.1"/>
    <property type="molecule type" value="Genomic_DNA"/>
</dbReference>
<dbReference type="SUPFAM" id="SSF55781">
    <property type="entry name" value="GAF domain-like"/>
    <property type="match status" value="1"/>
</dbReference>
<evidence type="ECO:0000256" key="3">
    <source>
        <dbReference type="ARBA" id="ARBA00023163"/>
    </source>
</evidence>
<dbReference type="InterPro" id="IPR036388">
    <property type="entry name" value="WH-like_DNA-bd_sf"/>
</dbReference>
<proteinExistence type="predicted"/>
<dbReference type="AlphaFoldDB" id="A0A1W6P130"/>
<dbReference type="Pfam" id="PF01614">
    <property type="entry name" value="IclR_C"/>
    <property type="match status" value="1"/>
</dbReference>
<dbReference type="RefSeq" id="WP_085786479.1">
    <property type="nucleotide sequence ID" value="NZ_CP019937.1"/>
</dbReference>
<dbReference type="PANTHER" id="PTHR30136:SF34">
    <property type="entry name" value="TRANSCRIPTIONAL REGULATOR"/>
    <property type="match status" value="1"/>
</dbReference>
<keyword evidence="2" id="KW-0238">DNA-binding</keyword>
<organism evidence="6 7">
    <name type="scientific">Ketogulonicigenium robustum</name>
    <dbReference type="NCBI Taxonomy" id="92947"/>
    <lineage>
        <taxon>Bacteria</taxon>
        <taxon>Pseudomonadati</taxon>
        <taxon>Pseudomonadota</taxon>
        <taxon>Alphaproteobacteria</taxon>
        <taxon>Rhodobacterales</taxon>
        <taxon>Roseobacteraceae</taxon>
        <taxon>Ketogulonicigenium</taxon>
    </lineage>
</organism>
<evidence type="ECO:0000313" key="7">
    <source>
        <dbReference type="Proteomes" id="UP000242447"/>
    </source>
</evidence>
<sequence length="263" mass="28570">MSALDENRAMFDEDKEISLTFARGLDLIEAFAGGERRLSIPELAARTDMNRTVVRRLVRTLEKKGYAKADRGVYELTPHILRLIRGFIEGRSLPQIVHPLLRAAAEDIGESVSFAMLDDTEAVYVAHAFLPARFTLNMVTVGSRAPLLPTAVGRVILAFLPDVERASTLARLPSQAHTPQTETDDAKLAQILADCRRLGYCLSDGEYVDGVASLAVPVFDGMRRVTGALSIIFPTNGHDAVEIAGRLAPRMQATASALGSALQ</sequence>
<dbReference type="PROSITE" id="PS51077">
    <property type="entry name" value="HTH_ICLR"/>
    <property type="match status" value="1"/>
</dbReference>
<evidence type="ECO:0000259" key="4">
    <source>
        <dbReference type="PROSITE" id="PS51077"/>
    </source>
</evidence>
<evidence type="ECO:0000259" key="5">
    <source>
        <dbReference type="PROSITE" id="PS51078"/>
    </source>
</evidence>
<dbReference type="InterPro" id="IPR036390">
    <property type="entry name" value="WH_DNA-bd_sf"/>
</dbReference>
<dbReference type="KEGG" id="kro:BVG79_01686"/>
<feature type="domain" description="IclR-ED" evidence="5">
    <location>
        <begin position="79"/>
        <end position="263"/>
    </location>
</feature>
<keyword evidence="3" id="KW-0804">Transcription</keyword>
<dbReference type="InterPro" id="IPR005471">
    <property type="entry name" value="Tscrpt_reg_IclR_N"/>
</dbReference>
<evidence type="ECO:0000256" key="2">
    <source>
        <dbReference type="ARBA" id="ARBA00023125"/>
    </source>
</evidence>
<dbReference type="Gene3D" id="1.10.10.10">
    <property type="entry name" value="Winged helix-like DNA-binding domain superfamily/Winged helix DNA-binding domain"/>
    <property type="match status" value="1"/>
</dbReference>
<feature type="domain" description="HTH iclR-type" evidence="4">
    <location>
        <begin position="18"/>
        <end position="78"/>
    </location>
</feature>
<dbReference type="PANTHER" id="PTHR30136">
    <property type="entry name" value="HELIX-TURN-HELIX TRANSCRIPTIONAL REGULATOR, ICLR FAMILY"/>
    <property type="match status" value="1"/>
</dbReference>
<dbReference type="PROSITE" id="PS51078">
    <property type="entry name" value="ICLR_ED"/>
    <property type="match status" value="1"/>
</dbReference>
<dbReference type="SUPFAM" id="SSF46785">
    <property type="entry name" value="Winged helix' DNA-binding domain"/>
    <property type="match status" value="1"/>
</dbReference>
<reference evidence="6 7" key="1">
    <citation type="submission" date="2017-02" db="EMBL/GenBank/DDBJ databases">
        <title>Ketogulonicigenium robustum SPU B003 Genome sequencing and assembly.</title>
        <authorList>
            <person name="Li Y."/>
            <person name="Liu L."/>
            <person name="Wang C."/>
            <person name="Zhang M."/>
            <person name="Zhang T."/>
            <person name="Zhang Y."/>
        </authorList>
    </citation>
    <scope>NUCLEOTIDE SEQUENCE [LARGE SCALE GENOMIC DNA]</scope>
    <source>
        <strain evidence="6 7">SPU_B003</strain>
    </source>
</reference>
<dbReference type="InterPro" id="IPR029016">
    <property type="entry name" value="GAF-like_dom_sf"/>
</dbReference>
<dbReference type="Pfam" id="PF09339">
    <property type="entry name" value="HTH_IclR"/>
    <property type="match status" value="1"/>
</dbReference>
<evidence type="ECO:0000313" key="6">
    <source>
        <dbReference type="EMBL" id="ARO15030.1"/>
    </source>
</evidence>
<name>A0A1W6P130_9RHOB</name>
<dbReference type="InterPro" id="IPR014757">
    <property type="entry name" value="Tscrpt_reg_IclR_C"/>
</dbReference>
<dbReference type="InterPro" id="IPR050707">
    <property type="entry name" value="HTH_MetabolicPath_Reg"/>
</dbReference>
<gene>
    <name evidence="6" type="primary">iclR</name>
    <name evidence="6" type="ORF">BVG79_01686</name>
</gene>
<keyword evidence="1" id="KW-0805">Transcription regulation</keyword>
<dbReference type="Proteomes" id="UP000242447">
    <property type="component" value="Chromosome"/>
</dbReference>
<dbReference type="GO" id="GO:0045892">
    <property type="term" value="P:negative regulation of DNA-templated transcription"/>
    <property type="evidence" value="ECO:0007669"/>
    <property type="project" value="TreeGrafter"/>
</dbReference>